<sequence>MEAKIYDDRGKEAGTLKLSASVFGFPWNAELVRQVFLSERANARKVSAHTKDRSEVSGGGKKPWQQKGTGRARHGSIRSPIWIGGGISHGPRKDRDYSEKINKKAKRKAVLTILSQKLKDGEILFMDNLILPQAKTKHAREILSSMPVGHSRVLVVLPRQDAPTWRAFRNLKNVSLKEARNLNASDLLSNKFLIIPKDASRVLEETFSK</sequence>
<name>A0A1F5WR59_9BACT</name>
<keyword evidence="2 5" id="KW-0689">Ribosomal protein</keyword>
<feature type="region of interest" description="Disordered" evidence="6">
    <location>
        <begin position="46"/>
        <end position="72"/>
    </location>
</feature>
<dbReference type="AlphaFoldDB" id="A0A1F5WR59"/>
<protein>
    <recommendedName>
        <fullName evidence="4 5">Large ribosomal subunit protein uL4</fullName>
    </recommendedName>
</protein>
<dbReference type="Proteomes" id="UP000177723">
    <property type="component" value="Unassembled WGS sequence"/>
</dbReference>
<comment type="function">
    <text evidence="5">One of the primary rRNA binding proteins, this protein initially binds near the 5'-end of the 23S rRNA. It is important during the early stages of 50S assembly. It makes multiple contacts with different domains of the 23S rRNA in the assembled 50S subunit and ribosome.</text>
</comment>
<evidence type="ECO:0000256" key="3">
    <source>
        <dbReference type="ARBA" id="ARBA00023274"/>
    </source>
</evidence>
<evidence type="ECO:0000313" key="7">
    <source>
        <dbReference type="EMBL" id="OGF78153.1"/>
    </source>
</evidence>
<comment type="caution">
    <text evidence="7">The sequence shown here is derived from an EMBL/GenBank/DDBJ whole genome shotgun (WGS) entry which is preliminary data.</text>
</comment>
<dbReference type="Pfam" id="PF00573">
    <property type="entry name" value="Ribosomal_L4"/>
    <property type="match status" value="1"/>
</dbReference>
<dbReference type="GO" id="GO:0019843">
    <property type="term" value="F:rRNA binding"/>
    <property type="evidence" value="ECO:0007669"/>
    <property type="project" value="UniProtKB-UniRule"/>
</dbReference>
<organism evidence="7 8">
    <name type="scientific">Candidatus Giovannonibacteria bacterium RIFCSPHIGHO2_12_FULL_43_15</name>
    <dbReference type="NCBI Taxonomy" id="1798341"/>
    <lineage>
        <taxon>Bacteria</taxon>
        <taxon>Candidatus Giovannoniibacteriota</taxon>
    </lineage>
</organism>
<dbReference type="SUPFAM" id="SSF52166">
    <property type="entry name" value="Ribosomal protein L4"/>
    <property type="match status" value="1"/>
</dbReference>
<keyword evidence="5" id="KW-0694">RNA-binding</keyword>
<evidence type="ECO:0000256" key="5">
    <source>
        <dbReference type="HAMAP-Rule" id="MF_01328"/>
    </source>
</evidence>
<comment type="function">
    <text evidence="5">Forms part of the polypeptide exit tunnel.</text>
</comment>
<evidence type="ECO:0000256" key="1">
    <source>
        <dbReference type="ARBA" id="ARBA00010528"/>
    </source>
</evidence>
<accession>A0A1F5WR59</accession>
<dbReference type="HAMAP" id="MF_01328_B">
    <property type="entry name" value="Ribosomal_uL4_B"/>
    <property type="match status" value="1"/>
</dbReference>
<dbReference type="GO" id="GO:0003735">
    <property type="term" value="F:structural constituent of ribosome"/>
    <property type="evidence" value="ECO:0007669"/>
    <property type="project" value="InterPro"/>
</dbReference>
<dbReference type="GO" id="GO:0006412">
    <property type="term" value="P:translation"/>
    <property type="evidence" value="ECO:0007669"/>
    <property type="project" value="UniProtKB-UniRule"/>
</dbReference>
<evidence type="ECO:0000256" key="2">
    <source>
        <dbReference type="ARBA" id="ARBA00022980"/>
    </source>
</evidence>
<dbReference type="PANTHER" id="PTHR10746">
    <property type="entry name" value="50S RIBOSOMAL PROTEIN L4"/>
    <property type="match status" value="1"/>
</dbReference>
<proteinExistence type="inferred from homology"/>
<dbReference type="EMBL" id="MFHT01000004">
    <property type="protein sequence ID" value="OGF78153.1"/>
    <property type="molecule type" value="Genomic_DNA"/>
</dbReference>
<reference evidence="7 8" key="1">
    <citation type="journal article" date="2016" name="Nat. Commun.">
        <title>Thousands of microbial genomes shed light on interconnected biogeochemical processes in an aquifer system.</title>
        <authorList>
            <person name="Anantharaman K."/>
            <person name="Brown C.T."/>
            <person name="Hug L.A."/>
            <person name="Sharon I."/>
            <person name="Castelle C.J."/>
            <person name="Probst A.J."/>
            <person name="Thomas B.C."/>
            <person name="Singh A."/>
            <person name="Wilkins M.J."/>
            <person name="Karaoz U."/>
            <person name="Brodie E.L."/>
            <person name="Williams K.H."/>
            <person name="Hubbard S.S."/>
            <person name="Banfield J.F."/>
        </authorList>
    </citation>
    <scope>NUCLEOTIDE SEQUENCE [LARGE SCALE GENOMIC DNA]</scope>
</reference>
<dbReference type="InterPro" id="IPR013005">
    <property type="entry name" value="Ribosomal_uL4-like"/>
</dbReference>
<evidence type="ECO:0000256" key="4">
    <source>
        <dbReference type="ARBA" id="ARBA00035244"/>
    </source>
</evidence>
<evidence type="ECO:0000256" key="6">
    <source>
        <dbReference type="SAM" id="MobiDB-lite"/>
    </source>
</evidence>
<dbReference type="PANTHER" id="PTHR10746:SF6">
    <property type="entry name" value="LARGE RIBOSOMAL SUBUNIT PROTEIN UL4M"/>
    <property type="match status" value="1"/>
</dbReference>
<dbReference type="Gene3D" id="3.40.1370.10">
    <property type="match status" value="1"/>
</dbReference>
<comment type="subunit">
    <text evidence="5">Part of the 50S ribosomal subunit.</text>
</comment>
<keyword evidence="5" id="KW-0699">rRNA-binding</keyword>
<evidence type="ECO:0000313" key="8">
    <source>
        <dbReference type="Proteomes" id="UP000177723"/>
    </source>
</evidence>
<dbReference type="NCBIfam" id="TIGR03953">
    <property type="entry name" value="rplD_bact"/>
    <property type="match status" value="1"/>
</dbReference>
<dbReference type="InterPro" id="IPR023574">
    <property type="entry name" value="Ribosomal_uL4_dom_sf"/>
</dbReference>
<gene>
    <name evidence="5" type="primary">rplD</name>
    <name evidence="7" type="ORF">A3F23_03045</name>
</gene>
<keyword evidence="3 5" id="KW-0687">Ribonucleoprotein</keyword>
<dbReference type="GO" id="GO:1990904">
    <property type="term" value="C:ribonucleoprotein complex"/>
    <property type="evidence" value="ECO:0007669"/>
    <property type="project" value="UniProtKB-KW"/>
</dbReference>
<dbReference type="GO" id="GO:0005840">
    <property type="term" value="C:ribosome"/>
    <property type="evidence" value="ECO:0007669"/>
    <property type="project" value="UniProtKB-KW"/>
</dbReference>
<comment type="similarity">
    <text evidence="1 5">Belongs to the universal ribosomal protein uL4 family.</text>
</comment>
<dbReference type="InterPro" id="IPR002136">
    <property type="entry name" value="Ribosomal_uL4"/>
</dbReference>